<dbReference type="RefSeq" id="WP_132111374.1">
    <property type="nucleotide sequence ID" value="NZ_SLWS01000001.1"/>
</dbReference>
<dbReference type="Proteomes" id="UP000295680">
    <property type="component" value="Unassembled WGS sequence"/>
</dbReference>
<protein>
    <submittedName>
        <fullName evidence="1">Uncharacterized protein</fullName>
    </submittedName>
</protein>
<proteinExistence type="predicted"/>
<accession>A0A4R2KF21</accession>
<evidence type="ECO:0000313" key="1">
    <source>
        <dbReference type="EMBL" id="TCO65145.1"/>
    </source>
</evidence>
<dbReference type="EMBL" id="SLWS01000001">
    <property type="protein sequence ID" value="TCO65145.1"/>
    <property type="molecule type" value="Genomic_DNA"/>
</dbReference>
<comment type="caution">
    <text evidence="1">The sequence shown here is derived from an EMBL/GenBank/DDBJ whole genome shotgun (WGS) entry which is preliminary data.</text>
</comment>
<keyword evidence="2" id="KW-1185">Reference proteome</keyword>
<name>A0A4R2KF21_9PSEU</name>
<dbReference type="Gene3D" id="3.40.50.720">
    <property type="entry name" value="NAD(P)-binding Rossmann-like Domain"/>
    <property type="match status" value="1"/>
</dbReference>
<reference evidence="1 2" key="1">
    <citation type="submission" date="2019-03" db="EMBL/GenBank/DDBJ databases">
        <title>Genomic Encyclopedia of Type Strains, Phase IV (KMG-IV): sequencing the most valuable type-strain genomes for metagenomic binning, comparative biology and taxonomic classification.</title>
        <authorList>
            <person name="Goeker M."/>
        </authorList>
    </citation>
    <scope>NUCLEOTIDE SEQUENCE [LARGE SCALE GENOMIC DNA]</scope>
    <source>
        <strain evidence="1 2">DSM 45934</strain>
    </source>
</reference>
<dbReference type="AlphaFoldDB" id="A0A4R2KF21"/>
<evidence type="ECO:0000313" key="2">
    <source>
        <dbReference type="Proteomes" id="UP000295680"/>
    </source>
</evidence>
<gene>
    <name evidence="1" type="ORF">EV192_101933</name>
</gene>
<organism evidence="1 2">
    <name type="scientific">Actinocrispum wychmicini</name>
    <dbReference type="NCBI Taxonomy" id="1213861"/>
    <lineage>
        <taxon>Bacteria</taxon>
        <taxon>Bacillati</taxon>
        <taxon>Actinomycetota</taxon>
        <taxon>Actinomycetes</taxon>
        <taxon>Pseudonocardiales</taxon>
        <taxon>Pseudonocardiaceae</taxon>
        <taxon>Actinocrispum</taxon>
    </lineage>
</organism>
<sequence>MTARPLLLVGAAEQVKQALVRVRAHPRDWVPVGALDDDPDTHGLDLDGVPVLGSPELVHLLPDAALLACDPSVVDRLGLPIDRWVRVS</sequence>